<dbReference type="EMBL" id="PNBA02000004">
    <property type="protein sequence ID" value="KAG6427959.1"/>
    <property type="molecule type" value="Genomic_DNA"/>
</dbReference>
<evidence type="ECO:0000313" key="2">
    <source>
        <dbReference type="EMBL" id="KAG6427959.1"/>
    </source>
</evidence>
<dbReference type="AlphaFoldDB" id="A0A8X8YAT9"/>
<accession>A0A8X8YAT9</accession>
<reference evidence="2" key="1">
    <citation type="submission" date="2018-01" db="EMBL/GenBank/DDBJ databases">
        <authorList>
            <person name="Mao J.F."/>
        </authorList>
    </citation>
    <scope>NUCLEOTIDE SEQUENCE</scope>
    <source>
        <strain evidence="2">Huo1</strain>
        <tissue evidence="2">Leaf</tissue>
    </source>
</reference>
<protein>
    <submittedName>
        <fullName evidence="2">Uncharacterized protein</fullName>
    </submittedName>
</protein>
<dbReference type="PANTHER" id="PTHR37697:SF2">
    <property type="entry name" value="AP2-LIKE ETHYLENE-RESPONSIVE TRANSCRIPTION FACTOR SNZ"/>
    <property type="match status" value="1"/>
</dbReference>
<proteinExistence type="predicted"/>
<reference evidence="2" key="2">
    <citation type="submission" date="2020-08" db="EMBL/GenBank/DDBJ databases">
        <title>Plant Genome Project.</title>
        <authorList>
            <person name="Zhang R.-G."/>
        </authorList>
    </citation>
    <scope>NUCLEOTIDE SEQUENCE</scope>
    <source>
        <strain evidence="2">Huo1</strain>
        <tissue evidence="2">Leaf</tissue>
    </source>
</reference>
<gene>
    <name evidence="2" type="ORF">SASPL_112207</name>
</gene>
<dbReference type="PANTHER" id="PTHR37697">
    <property type="entry name" value="AP2-LIKE ETHYLENE-RESPONSIVE TRANSCRIPTION FACTOR SNZ"/>
    <property type="match status" value="1"/>
</dbReference>
<dbReference type="Proteomes" id="UP000298416">
    <property type="component" value="Unassembled WGS sequence"/>
</dbReference>
<dbReference type="OrthoDB" id="672370at2759"/>
<keyword evidence="3" id="KW-1185">Reference proteome</keyword>
<evidence type="ECO:0000313" key="3">
    <source>
        <dbReference type="Proteomes" id="UP000298416"/>
    </source>
</evidence>
<comment type="caution">
    <text evidence="2">The sequence shown here is derived from an EMBL/GenBank/DDBJ whole genome shotgun (WGS) entry which is preliminary data.</text>
</comment>
<feature type="region of interest" description="Disordered" evidence="1">
    <location>
        <begin position="57"/>
        <end position="86"/>
    </location>
</feature>
<sequence length="149" mass="16647">MEVETEAEAPPPELAVVLEHATLMAKQLPSAADPSQLLQIHAALHAAHHRLSLFLSPQPENSVSSAAAAEPMQMEDEEEEQNSRAAVEKVAWRMKECFIQNKRPKRHLSPSAEQQQRRSFEDSADAAPEVFDPLTTKLRALELIHQFHA</sequence>
<evidence type="ECO:0000256" key="1">
    <source>
        <dbReference type="SAM" id="MobiDB-lite"/>
    </source>
</evidence>
<organism evidence="2">
    <name type="scientific">Salvia splendens</name>
    <name type="common">Scarlet sage</name>
    <dbReference type="NCBI Taxonomy" id="180675"/>
    <lineage>
        <taxon>Eukaryota</taxon>
        <taxon>Viridiplantae</taxon>
        <taxon>Streptophyta</taxon>
        <taxon>Embryophyta</taxon>
        <taxon>Tracheophyta</taxon>
        <taxon>Spermatophyta</taxon>
        <taxon>Magnoliopsida</taxon>
        <taxon>eudicotyledons</taxon>
        <taxon>Gunneridae</taxon>
        <taxon>Pentapetalae</taxon>
        <taxon>asterids</taxon>
        <taxon>lamiids</taxon>
        <taxon>Lamiales</taxon>
        <taxon>Lamiaceae</taxon>
        <taxon>Nepetoideae</taxon>
        <taxon>Mentheae</taxon>
        <taxon>Salviinae</taxon>
        <taxon>Salvia</taxon>
        <taxon>Salvia subgen. Calosphace</taxon>
        <taxon>core Calosphace</taxon>
    </lineage>
</organism>
<feature type="region of interest" description="Disordered" evidence="1">
    <location>
        <begin position="102"/>
        <end position="126"/>
    </location>
</feature>
<name>A0A8X8YAT9_SALSN</name>